<dbReference type="InterPro" id="IPR000182">
    <property type="entry name" value="GNAT_dom"/>
</dbReference>
<dbReference type="InterPro" id="IPR050769">
    <property type="entry name" value="NAT_camello-type"/>
</dbReference>
<dbReference type="Pfam" id="PF12802">
    <property type="entry name" value="MarR_2"/>
    <property type="match status" value="1"/>
</dbReference>
<protein>
    <submittedName>
        <fullName evidence="3">MarR family transcriptional regulator</fullName>
    </submittedName>
</protein>
<sequence>MADTVAFLRAFNRFHTRFSGALQPSYMESGMGLTAARMLYEIAQGGTADDGGVLAMELQSRLDIDSGYASRILRGFEKQGWIVRGRGADARRRPIRLTEEGQAAFDALDVRTRAHTEARIAGLDDAARKRLADALATARQLLGDPVDDPWHIRTAEPGDLALVASRQTVLYDRDYGWGRPMEVLQSEVTTAFLSAFKPGREQCWVADRHGRMLGAVMIVDAGDGVAQLRLLHVEPDARGMGIGGALVDQCIAFAREKGYSRMRLWTHTILEGARRIYQRAGFSIVSVEYHDHFGEPIQGEIWEMAL</sequence>
<feature type="domain" description="N-acetyltransferase" evidence="2">
    <location>
        <begin position="150"/>
        <end position="306"/>
    </location>
</feature>
<name>A0A975K9N0_9SPHN</name>
<dbReference type="PANTHER" id="PTHR13947:SF37">
    <property type="entry name" value="LD18367P"/>
    <property type="match status" value="1"/>
</dbReference>
<dbReference type="SUPFAM" id="SSF55729">
    <property type="entry name" value="Acyl-CoA N-acyltransferases (Nat)"/>
    <property type="match status" value="1"/>
</dbReference>
<dbReference type="CDD" id="cd04301">
    <property type="entry name" value="NAT_SF"/>
    <property type="match status" value="1"/>
</dbReference>
<evidence type="ECO:0000256" key="1">
    <source>
        <dbReference type="ARBA" id="ARBA00022679"/>
    </source>
</evidence>
<dbReference type="PROSITE" id="PS51186">
    <property type="entry name" value="GNAT"/>
    <property type="match status" value="1"/>
</dbReference>
<evidence type="ECO:0000313" key="3">
    <source>
        <dbReference type="EMBL" id="QUT06588.1"/>
    </source>
</evidence>
<dbReference type="RefSeq" id="WP_212609928.1">
    <property type="nucleotide sequence ID" value="NZ_CP073910.1"/>
</dbReference>
<dbReference type="InterPro" id="IPR000835">
    <property type="entry name" value="HTH_MarR-typ"/>
</dbReference>
<keyword evidence="4" id="KW-1185">Reference proteome</keyword>
<dbReference type="SUPFAM" id="SSF46785">
    <property type="entry name" value="Winged helix' DNA-binding domain"/>
    <property type="match status" value="1"/>
</dbReference>
<dbReference type="EMBL" id="CP073910">
    <property type="protein sequence ID" value="QUT06588.1"/>
    <property type="molecule type" value="Genomic_DNA"/>
</dbReference>
<dbReference type="Gene3D" id="3.40.630.30">
    <property type="match status" value="1"/>
</dbReference>
<dbReference type="KEGG" id="spph:KFK14_03785"/>
<dbReference type="GO" id="GO:0008080">
    <property type="term" value="F:N-acetyltransferase activity"/>
    <property type="evidence" value="ECO:0007669"/>
    <property type="project" value="InterPro"/>
</dbReference>
<gene>
    <name evidence="3" type="ORF">KFK14_03785</name>
</gene>
<proteinExistence type="predicted"/>
<evidence type="ECO:0000313" key="4">
    <source>
        <dbReference type="Proteomes" id="UP000681425"/>
    </source>
</evidence>
<dbReference type="InterPro" id="IPR016181">
    <property type="entry name" value="Acyl_CoA_acyltransferase"/>
</dbReference>
<keyword evidence="1" id="KW-0808">Transferase</keyword>
<dbReference type="Pfam" id="PF00583">
    <property type="entry name" value="Acetyltransf_1"/>
    <property type="match status" value="1"/>
</dbReference>
<dbReference type="InterPro" id="IPR036390">
    <property type="entry name" value="WH_DNA-bd_sf"/>
</dbReference>
<accession>A0A975K9N0</accession>
<dbReference type="SMART" id="SM00347">
    <property type="entry name" value="HTH_MARR"/>
    <property type="match status" value="1"/>
</dbReference>
<evidence type="ECO:0000259" key="2">
    <source>
        <dbReference type="PROSITE" id="PS51186"/>
    </source>
</evidence>
<organism evidence="3 4">
    <name type="scientific">Sphingobium phenoxybenzoativorans</name>
    <dbReference type="NCBI Taxonomy" id="1592790"/>
    <lineage>
        <taxon>Bacteria</taxon>
        <taxon>Pseudomonadati</taxon>
        <taxon>Pseudomonadota</taxon>
        <taxon>Alphaproteobacteria</taxon>
        <taxon>Sphingomonadales</taxon>
        <taxon>Sphingomonadaceae</taxon>
        <taxon>Sphingobium</taxon>
    </lineage>
</organism>
<dbReference type="Gene3D" id="1.10.10.10">
    <property type="entry name" value="Winged helix-like DNA-binding domain superfamily/Winged helix DNA-binding domain"/>
    <property type="match status" value="1"/>
</dbReference>
<dbReference type="GO" id="GO:0003700">
    <property type="term" value="F:DNA-binding transcription factor activity"/>
    <property type="evidence" value="ECO:0007669"/>
    <property type="project" value="InterPro"/>
</dbReference>
<dbReference type="InterPro" id="IPR036388">
    <property type="entry name" value="WH-like_DNA-bd_sf"/>
</dbReference>
<dbReference type="PANTHER" id="PTHR13947">
    <property type="entry name" value="GNAT FAMILY N-ACETYLTRANSFERASE"/>
    <property type="match status" value="1"/>
</dbReference>
<dbReference type="AlphaFoldDB" id="A0A975K9N0"/>
<reference evidence="3" key="1">
    <citation type="submission" date="2021-04" db="EMBL/GenBank/DDBJ databases">
        <title>Isolation of p-tert-butylphenol degrading bacteria Sphingobium phenoxybenzoativorans Tas13 from active sludge.</title>
        <authorList>
            <person name="Li Y."/>
        </authorList>
    </citation>
    <scope>NUCLEOTIDE SEQUENCE</scope>
    <source>
        <strain evidence="3">Tas13</strain>
    </source>
</reference>
<dbReference type="Proteomes" id="UP000681425">
    <property type="component" value="Chromosome"/>
</dbReference>